<keyword evidence="2" id="KW-1185">Reference proteome</keyword>
<organism evidence="1 2">
    <name type="scientific">Oikeobacillus pervagus</name>
    <dbReference type="NCBI Taxonomy" id="1325931"/>
    <lineage>
        <taxon>Bacteria</taxon>
        <taxon>Bacillati</taxon>
        <taxon>Bacillota</taxon>
        <taxon>Bacilli</taxon>
        <taxon>Bacillales</taxon>
        <taxon>Bacillaceae</taxon>
        <taxon>Oikeobacillus</taxon>
    </lineage>
</organism>
<dbReference type="EMBL" id="JAUSUC010000016">
    <property type="protein sequence ID" value="MDQ0215196.1"/>
    <property type="molecule type" value="Genomic_DNA"/>
</dbReference>
<evidence type="ECO:0008006" key="3">
    <source>
        <dbReference type="Google" id="ProtNLM"/>
    </source>
</evidence>
<evidence type="ECO:0000313" key="2">
    <source>
        <dbReference type="Proteomes" id="UP001237207"/>
    </source>
</evidence>
<gene>
    <name evidence="1" type="ORF">J2S13_001596</name>
</gene>
<proteinExistence type="predicted"/>
<dbReference type="RefSeq" id="WP_307257192.1">
    <property type="nucleotide sequence ID" value="NZ_JAUSUC010000016.1"/>
</dbReference>
<name>A0AAJ1T4R2_9BACI</name>
<accession>A0AAJ1T4R2</accession>
<reference evidence="1" key="1">
    <citation type="submission" date="2023-07" db="EMBL/GenBank/DDBJ databases">
        <title>Genomic Encyclopedia of Type Strains, Phase IV (KMG-IV): sequencing the most valuable type-strain genomes for metagenomic binning, comparative biology and taxonomic classification.</title>
        <authorList>
            <person name="Goeker M."/>
        </authorList>
    </citation>
    <scope>NUCLEOTIDE SEQUENCE</scope>
    <source>
        <strain evidence="1">DSM 23947</strain>
    </source>
</reference>
<dbReference type="AlphaFoldDB" id="A0AAJ1T4R2"/>
<dbReference type="Proteomes" id="UP001237207">
    <property type="component" value="Unassembled WGS sequence"/>
</dbReference>
<sequence>MIIPFKGKVKFPITLDAGVWIFDDRKIDLNTYFEDENKENLSENEEYAKKLSKYWEKEIREGAVSPPTVKSERQYEKVKLLTGTFGIKLAPFLKNAEPKEGSTVLVIETEKDDVTIPLEKAEDLILGFSKEGKPLREDGPIHVYYGDGSNKEQPIRFVKAFRVE</sequence>
<comment type="caution">
    <text evidence="1">The sequence shown here is derived from an EMBL/GenBank/DDBJ whole genome shotgun (WGS) entry which is preliminary data.</text>
</comment>
<evidence type="ECO:0000313" key="1">
    <source>
        <dbReference type="EMBL" id="MDQ0215196.1"/>
    </source>
</evidence>
<protein>
    <recommendedName>
        <fullName evidence="3">Peptidyl-prolyl cis-trans isomerase</fullName>
    </recommendedName>
</protein>